<name>A0A918SA34_9FLAO</name>
<reference evidence="2" key="2">
    <citation type="submission" date="2020-09" db="EMBL/GenBank/DDBJ databases">
        <authorList>
            <person name="Sun Q."/>
            <person name="Kim S."/>
        </authorList>
    </citation>
    <scope>NUCLEOTIDE SEQUENCE</scope>
    <source>
        <strain evidence="2">KCTC 12719</strain>
    </source>
</reference>
<dbReference type="AlphaFoldDB" id="A0A918SA34"/>
<dbReference type="GO" id="GO:0005524">
    <property type="term" value="F:ATP binding"/>
    <property type="evidence" value="ECO:0007669"/>
    <property type="project" value="UniProtKB-KW"/>
</dbReference>
<reference evidence="2" key="1">
    <citation type="journal article" date="2014" name="Int. J. Syst. Evol. Microbiol.">
        <title>Complete genome sequence of Corynebacterium casei LMG S-19264T (=DSM 44701T), isolated from a smear-ripened cheese.</title>
        <authorList>
            <consortium name="US DOE Joint Genome Institute (JGI-PGF)"/>
            <person name="Walter F."/>
            <person name="Albersmeier A."/>
            <person name="Kalinowski J."/>
            <person name="Ruckert C."/>
        </authorList>
    </citation>
    <scope>NUCLEOTIDE SEQUENCE</scope>
    <source>
        <strain evidence="2">KCTC 12719</strain>
    </source>
</reference>
<keyword evidence="2" id="KW-0067">ATP-binding</keyword>
<gene>
    <name evidence="2" type="ORF">GCM10007103_10940</name>
</gene>
<protein>
    <submittedName>
        <fullName evidence="2">ATP-binding protein</fullName>
    </submittedName>
</protein>
<dbReference type="RefSeq" id="WP_189603694.1">
    <property type="nucleotide sequence ID" value="NZ_BMXB01000002.1"/>
</dbReference>
<feature type="domain" description="SMP-30/Gluconolactonase/LRE-like region" evidence="1">
    <location>
        <begin position="33"/>
        <end position="250"/>
    </location>
</feature>
<dbReference type="Gene3D" id="2.120.10.30">
    <property type="entry name" value="TolB, C-terminal domain"/>
    <property type="match status" value="2"/>
</dbReference>
<organism evidence="2 3">
    <name type="scientific">Salinimicrobium marinum</name>
    <dbReference type="NCBI Taxonomy" id="680283"/>
    <lineage>
        <taxon>Bacteria</taxon>
        <taxon>Pseudomonadati</taxon>
        <taxon>Bacteroidota</taxon>
        <taxon>Flavobacteriia</taxon>
        <taxon>Flavobacteriales</taxon>
        <taxon>Flavobacteriaceae</taxon>
        <taxon>Salinimicrobium</taxon>
    </lineage>
</organism>
<dbReference type="Pfam" id="PF08450">
    <property type="entry name" value="SGL"/>
    <property type="match status" value="1"/>
</dbReference>
<evidence type="ECO:0000259" key="1">
    <source>
        <dbReference type="Pfam" id="PF08450"/>
    </source>
</evidence>
<proteinExistence type="predicted"/>
<evidence type="ECO:0000313" key="3">
    <source>
        <dbReference type="Proteomes" id="UP000610456"/>
    </source>
</evidence>
<accession>A0A918SA34</accession>
<keyword evidence="3" id="KW-1185">Reference proteome</keyword>
<keyword evidence="2" id="KW-0547">Nucleotide-binding</keyword>
<dbReference type="SUPFAM" id="SSF63829">
    <property type="entry name" value="Calcium-dependent phosphotriesterase"/>
    <property type="match status" value="1"/>
</dbReference>
<dbReference type="Proteomes" id="UP000610456">
    <property type="component" value="Unassembled WGS sequence"/>
</dbReference>
<evidence type="ECO:0000313" key="2">
    <source>
        <dbReference type="EMBL" id="GHA31209.1"/>
    </source>
</evidence>
<dbReference type="InterPro" id="IPR011042">
    <property type="entry name" value="6-blade_b-propeller_TolB-like"/>
</dbReference>
<comment type="caution">
    <text evidence="2">The sequence shown here is derived from an EMBL/GenBank/DDBJ whole genome shotgun (WGS) entry which is preliminary data.</text>
</comment>
<sequence length="287" mass="32002">MKYLHLIFTIVIFTGAIAQNEEPLLKVEGFSHPESVVFDEQNNVLYVSNMADDKDGDGFISKITPEGEILDLKWITGLNDPKGLLVHEDKLYVTDVTELVEMDLQKGEINRKIPVDGAMSLNDITVDAGGSIFFSDLEQSSIYFIPGEMAANSMRVDTPKGEIAEFLKSSKLNSPNGLLAHKDDLYAASWGENQDGNLLKIDMDTKEIFMVTEEGIGNLDGIQPSGKDFFYVSDWATGKIYSIDPNGNKTLVLTAEKSSGDILFLKEKNQLILPMNFQNSVWWYQLD</sequence>
<dbReference type="EMBL" id="BMXB01000002">
    <property type="protein sequence ID" value="GHA31209.1"/>
    <property type="molecule type" value="Genomic_DNA"/>
</dbReference>
<dbReference type="InterPro" id="IPR013658">
    <property type="entry name" value="SGL"/>
</dbReference>